<dbReference type="PANTHER" id="PTHR11735">
    <property type="entry name" value="TRNA N6-ADENOSINE THREONYLCARBAMOYLTRANSFERASE"/>
    <property type="match status" value="1"/>
</dbReference>
<evidence type="ECO:0000259" key="1">
    <source>
        <dbReference type="Pfam" id="PF00814"/>
    </source>
</evidence>
<dbReference type="AlphaFoldDB" id="A0A382D198"/>
<proteinExistence type="predicted"/>
<dbReference type="InterPro" id="IPR000905">
    <property type="entry name" value="Gcp-like_dom"/>
</dbReference>
<organism evidence="2">
    <name type="scientific">marine metagenome</name>
    <dbReference type="NCBI Taxonomy" id="408172"/>
    <lineage>
        <taxon>unclassified sequences</taxon>
        <taxon>metagenomes</taxon>
        <taxon>ecological metagenomes</taxon>
    </lineage>
</organism>
<feature type="non-terminal residue" evidence="2">
    <location>
        <position position="65"/>
    </location>
</feature>
<dbReference type="EMBL" id="UINC01037000">
    <property type="protein sequence ID" value="SVB31824.1"/>
    <property type="molecule type" value="Genomic_DNA"/>
</dbReference>
<name>A0A382D198_9ZZZZ</name>
<dbReference type="Gene3D" id="3.30.420.40">
    <property type="match status" value="1"/>
</dbReference>
<accession>A0A382D198</accession>
<dbReference type="PANTHER" id="PTHR11735:SF6">
    <property type="entry name" value="TRNA N6-ADENOSINE THREONYLCARBAMOYLTRANSFERASE, MITOCHONDRIAL"/>
    <property type="match status" value="1"/>
</dbReference>
<dbReference type="Pfam" id="PF00814">
    <property type="entry name" value="TsaD"/>
    <property type="match status" value="1"/>
</dbReference>
<protein>
    <recommendedName>
        <fullName evidence="1">Gcp-like domain-containing protein</fullName>
    </recommendedName>
</protein>
<feature type="domain" description="Gcp-like" evidence="1">
    <location>
        <begin position="25"/>
        <end position="65"/>
    </location>
</feature>
<reference evidence="2" key="1">
    <citation type="submission" date="2018-05" db="EMBL/GenBank/DDBJ databases">
        <authorList>
            <person name="Lanie J.A."/>
            <person name="Ng W.-L."/>
            <person name="Kazmierczak K.M."/>
            <person name="Andrzejewski T.M."/>
            <person name="Davidsen T.M."/>
            <person name="Wayne K.J."/>
            <person name="Tettelin H."/>
            <person name="Glass J.I."/>
            <person name="Rusch D."/>
            <person name="Podicherti R."/>
            <person name="Tsui H.-C.T."/>
            <person name="Winkler M.E."/>
        </authorList>
    </citation>
    <scope>NUCLEOTIDE SEQUENCE</scope>
</reference>
<sequence length="65" mass="7171">MQPICLAIDTTFDDTSVAILKGHDEVLSNLTLSQFKDHEAFGGVVPERASRKHLEVIHILISEAL</sequence>
<dbReference type="SUPFAM" id="SSF53067">
    <property type="entry name" value="Actin-like ATPase domain"/>
    <property type="match status" value="1"/>
</dbReference>
<gene>
    <name evidence="2" type="ORF">METZ01_LOCUS184678</name>
</gene>
<dbReference type="InterPro" id="IPR043129">
    <property type="entry name" value="ATPase_NBD"/>
</dbReference>
<evidence type="ECO:0000313" key="2">
    <source>
        <dbReference type="EMBL" id="SVB31824.1"/>
    </source>
</evidence>